<evidence type="ECO:0000256" key="1">
    <source>
        <dbReference type="SAM" id="MobiDB-lite"/>
    </source>
</evidence>
<feature type="region of interest" description="Disordered" evidence="1">
    <location>
        <begin position="118"/>
        <end position="140"/>
    </location>
</feature>
<keyword evidence="2" id="KW-0732">Signal</keyword>
<dbReference type="Proteomes" id="UP000189701">
    <property type="component" value="Unplaced"/>
</dbReference>
<keyword evidence="3" id="KW-1185">Reference proteome</keyword>
<proteinExistence type="predicted"/>
<reference evidence="4" key="2">
    <citation type="submission" date="2025-08" db="UniProtKB">
        <authorList>
            <consortium name="RefSeq"/>
        </authorList>
    </citation>
    <scope>IDENTIFICATION</scope>
    <source>
        <tissue evidence="4">Leaf</tissue>
    </source>
</reference>
<dbReference type="InterPro" id="IPR040256">
    <property type="entry name" value="At4g02000-like"/>
</dbReference>
<feature type="signal peptide" evidence="2">
    <location>
        <begin position="1"/>
        <end position="25"/>
    </location>
</feature>
<dbReference type="RefSeq" id="XP_009787602.1">
    <property type="nucleotide sequence ID" value="XM_009789300.1"/>
</dbReference>
<protein>
    <submittedName>
        <fullName evidence="4">Uncharacterized protein LOC104235512</fullName>
    </submittedName>
</protein>
<evidence type="ECO:0000313" key="4">
    <source>
        <dbReference type="RefSeq" id="XP_009787602.1"/>
    </source>
</evidence>
<dbReference type="PANTHER" id="PTHR31286:SF79">
    <property type="entry name" value="N-6 ADENINE-SPECIFIC DNA METHYLASE"/>
    <property type="match status" value="1"/>
</dbReference>
<dbReference type="PANTHER" id="PTHR31286">
    <property type="entry name" value="GLYCINE-RICH CELL WALL STRUCTURAL PROTEIN 1.8-LIKE"/>
    <property type="match status" value="1"/>
</dbReference>
<organism evidence="3 4">
    <name type="scientific">Nicotiana sylvestris</name>
    <name type="common">Wood tobacco</name>
    <name type="synonym">South American tobacco</name>
    <dbReference type="NCBI Taxonomy" id="4096"/>
    <lineage>
        <taxon>Eukaryota</taxon>
        <taxon>Viridiplantae</taxon>
        <taxon>Streptophyta</taxon>
        <taxon>Embryophyta</taxon>
        <taxon>Tracheophyta</taxon>
        <taxon>Spermatophyta</taxon>
        <taxon>Magnoliopsida</taxon>
        <taxon>eudicotyledons</taxon>
        <taxon>Gunneridae</taxon>
        <taxon>Pentapetalae</taxon>
        <taxon>asterids</taxon>
        <taxon>lamiids</taxon>
        <taxon>Solanales</taxon>
        <taxon>Solanaceae</taxon>
        <taxon>Nicotianoideae</taxon>
        <taxon>Nicotianeae</taxon>
        <taxon>Nicotiana</taxon>
    </lineage>
</organism>
<feature type="compositionally biased region" description="Polar residues" evidence="1">
    <location>
        <begin position="268"/>
        <end position="277"/>
    </location>
</feature>
<dbReference type="AlphaFoldDB" id="A0A1U7X672"/>
<feature type="compositionally biased region" description="Basic and acidic residues" evidence="1">
    <location>
        <begin position="122"/>
        <end position="133"/>
    </location>
</feature>
<accession>A0A1U7X672</accession>
<dbReference type="eggNOG" id="KOG1075">
    <property type="taxonomic scope" value="Eukaryota"/>
</dbReference>
<feature type="compositionally biased region" description="Polar residues" evidence="1">
    <location>
        <begin position="376"/>
        <end position="390"/>
    </location>
</feature>
<feature type="chain" id="PRO_5010516506" evidence="2">
    <location>
        <begin position="26"/>
        <end position="709"/>
    </location>
</feature>
<feature type="compositionally biased region" description="Basic and acidic residues" evidence="1">
    <location>
        <begin position="278"/>
        <end position="290"/>
    </location>
</feature>
<sequence>MAWILCPGLLPTFFVKECLFSLASAVGKPIHLDMATINKTRPNCVRVKVLVDLLAYLPKKVRMDIENENTGEIRTERVKIKYDMLPKYCKECKLQGHNQFECWRIHPELMEHKQNGRQVVHGGEDTEGTEHNGNKKNNAKQPLMILSSDKVVGNVGEQWKEELIPVDKGLVQEVQTANKYVALEVEDIEQDEHNQLALVEDATVNLSPMSNPTTTRKLNPAATTFNPNSNGKDWVNRAFGGNLVATNKSCQEIPSQIMDTNNTAELPNVNDKVQQSDASKENTDSVTKEQQRAYLTQITEEDSDDEGDILLEDDQGKADEEGQLSGQESDGGVQFIAEENEVDATILLSDDLVKDDEAMQVKALELNPKRPDGKVQPSNANLSPKTTGAIQQKKGTEEIQPTLSLNAIPIQEMENDSGNRAVPMMTANASTSRTPALAPTEKPEKFSGIDFKRLQQKMEAFSTYASVGLEKTLSMGNAATTKIEGYGVEVTHLSKIGFDHSPLLITCDPNFTPIKKQFRFLNFWTEHASFLDVVKQNWHADFCANSFTIFNHKLKKLKKALSCWSKATFGDIFQKIAILEEEKFWKQKAGMAWFKDGDRNTKLFHNHVKGRRRRLQLKRIQNSEGNWIEGNEQLVEEAFKFFQDQFREDIIPTFFGIIDHVHSMVSMEQNQDLVKQPSKEEVKNAVFGLNGDSAGGPDGFTGKFTVGIS</sequence>
<evidence type="ECO:0000313" key="3">
    <source>
        <dbReference type="Proteomes" id="UP000189701"/>
    </source>
</evidence>
<gene>
    <name evidence="4" type="primary">LOC104235512</name>
</gene>
<feature type="region of interest" description="Disordered" evidence="1">
    <location>
        <begin position="268"/>
        <end position="290"/>
    </location>
</feature>
<evidence type="ECO:0000256" key="2">
    <source>
        <dbReference type="SAM" id="SignalP"/>
    </source>
</evidence>
<feature type="region of interest" description="Disordered" evidence="1">
    <location>
        <begin position="368"/>
        <end position="393"/>
    </location>
</feature>
<reference evidence="3" key="1">
    <citation type="journal article" date="2013" name="Genome Biol.">
        <title>Reference genomes and transcriptomes of Nicotiana sylvestris and Nicotiana tomentosiformis.</title>
        <authorList>
            <person name="Sierro N."/>
            <person name="Battey J.N."/>
            <person name="Ouadi S."/>
            <person name="Bovet L."/>
            <person name="Goepfert S."/>
            <person name="Bakaher N."/>
            <person name="Peitsch M.C."/>
            <person name="Ivanov N.V."/>
        </authorList>
    </citation>
    <scope>NUCLEOTIDE SEQUENCE [LARGE SCALE GENOMIC DNA]</scope>
</reference>
<name>A0A1U7X672_NICSY</name>